<dbReference type="EMBL" id="OZ019898">
    <property type="protein sequence ID" value="CAK9229138.1"/>
    <property type="molecule type" value="Genomic_DNA"/>
</dbReference>
<gene>
    <name evidence="2" type="ORF">CSSPTR1EN2_LOCUS19583</name>
</gene>
<dbReference type="Proteomes" id="UP001497512">
    <property type="component" value="Chromosome 6"/>
</dbReference>
<protein>
    <submittedName>
        <fullName evidence="2">Uncharacterized protein</fullName>
    </submittedName>
</protein>
<keyword evidence="1" id="KW-0472">Membrane</keyword>
<keyword evidence="1" id="KW-1133">Transmembrane helix</keyword>
<accession>A0ABP0USQ3</accession>
<feature type="transmembrane region" description="Helical" evidence="1">
    <location>
        <begin position="152"/>
        <end position="172"/>
    </location>
</feature>
<evidence type="ECO:0000313" key="3">
    <source>
        <dbReference type="Proteomes" id="UP001497512"/>
    </source>
</evidence>
<reference evidence="2" key="1">
    <citation type="submission" date="2024-02" db="EMBL/GenBank/DDBJ databases">
        <authorList>
            <consortium name="ELIXIR-Norway"/>
            <consortium name="Elixir Norway"/>
        </authorList>
    </citation>
    <scope>NUCLEOTIDE SEQUENCE</scope>
</reference>
<organism evidence="2 3">
    <name type="scientific">Sphagnum troendelagicum</name>
    <dbReference type="NCBI Taxonomy" id="128251"/>
    <lineage>
        <taxon>Eukaryota</taxon>
        <taxon>Viridiplantae</taxon>
        <taxon>Streptophyta</taxon>
        <taxon>Embryophyta</taxon>
        <taxon>Bryophyta</taxon>
        <taxon>Sphagnophytina</taxon>
        <taxon>Sphagnopsida</taxon>
        <taxon>Sphagnales</taxon>
        <taxon>Sphagnaceae</taxon>
        <taxon>Sphagnum</taxon>
    </lineage>
</organism>
<evidence type="ECO:0000313" key="2">
    <source>
        <dbReference type="EMBL" id="CAK9229138.1"/>
    </source>
</evidence>
<name>A0ABP0USQ3_9BRYO</name>
<keyword evidence="3" id="KW-1185">Reference proteome</keyword>
<proteinExistence type="predicted"/>
<sequence length="183" mass="19929">MRRSTKSLLDRRRLDQLEEGCSSSSSSSSSMGSGMLLSPSEVQLRITAGSSGSKELSSCILTRMLLCLCIFGSLSINLGCRAHSSISACGLVFPGAEAADHEGVGIDDAGRFSHADELFNYKGQLLPLHFRARLQMLEKLLYDINQQEEAEIMTSSSTILLLLLLVFILLVFSKLQGRQSLNP</sequence>
<evidence type="ECO:0000256" key="1">
    <source>
        <dbReference type="SAM" id="Phobius"/>
    </source>
</evidence>
<keyword evidence="1" id="KW-0812">Transmembrane</keyword>